<evidence type="ECO:0000313" key="3">
    <source>
        <dbReference type="Proteomes" id="UP000733379"/>
    </source>
</evidence>
<accession>A0ABS6B7B4</accession>
<keyword evidence="1" id="KW-0812">Transmembrane</keyword>
<gene>
    <name evidence="2" type="ORF">KO481_26505</name>
</gene>
<dbReference type="Proteomes" id="UP000733379">
    <property type="component" value="Unassembled WGS sequence"/>
</dbReference>
<reference evidence="2 3" key="1">
    <citation type="submission" date="2021-06" db="EMBL/GenBank/DDBJ databases">
        <title>Actinomycetes sequencing.</title>
        <authorList>
            <person name="Shan Q."/>
        </authorList>
    </citation>
    <scope>NUCLEOTIDE SEQUENCE [LARGE SCALE GENOMIC DNA]</scope>
    <source>
        <strain evidence="2 3">NEAU-G5</strain>
    </source>
</reference>
<dbReference type="EMBL" id="JAHKNI010000009">
    <property type="protein sequence ID" value="MBU3065069.1"/>
    <property type="molecule type" value="Genomic_DNA"/>
</dbReference>
<dbReference type="RefSeq" id="WP_215920833.1">
    <property type="nucleotide sequence ID" value="NZ_JAHKNI010000009.1"/>
</dbReference>
<evidence type="ECO:0000256" key="1">
    <source>
        <dbReference type="SAM" id="Phobius"/>
    </source>
</evidence>
<protein>
    <submittedName>
        <fullName evidence="2">Uncharacterized protein</fullName>
    </submittedName>
</protein>
<keyword evidence="3" id="KW-1185">Reference proteome</keyword>
<keyword evidence="1" id="KW-1133">Transmembrane helix</keyword>
<sequence>MGTWDVGEVVLVAMAGGALLSTGFALLWSMGHSRPVLSADRGSLRRSSRDLGLWPPALSCSAPDHPLTLAEAHLAMQLHREHQCTRKRAAFTELVAAGHIKPDSSRPNETPGD</sequence>
<keyword evidence="1" id="KW-0472">Membrane</keyword>
<name>A0ABS6B7B4_9NOCA</name>
<evidence type="ECO:0000313" key="2">
    <source>
        <dbReference type="EMBL" id="MBU3065069.1"/>
    </source>
</evidence>
<feature type="transmembrane region" description="Helical" evidence="1">
    <location>
        <begin position="6"/>
        <end position="28"/>
    </location>
</feature>
<comment type="caution">
    <text evidence="2">The sequence shown here is derived from an EMBL/GenBank/DDBJ whole genome shotgun (WGS) entry which is preliminary data.</text>
</comment>
<proteinExistence type="predicted"/>
<organism evidence="2 3">
    <name type="scientific">Nocardia albiluteola</name>
    <dbReference type="NCBI Taxonomy" id="2842303"/>
    <lineage>
        <taxon>Bacteria</taxon>
        <taxon>Bacillati</taxon>
        <taxon>Actinomycetota</taxon>
        <taxon>Actinomycetes</taxon>
        <taxon>Mycobacteriales</taxon>
        <taxon>Nocardiaceae</taxon>
        <taxon>Nocardia</taxon>
    </lineage>
</organism>